<evidence type="ECO:0000313" key="2">
    <source>
        <dbReference type="Proteomes" id="UP000261111"/>
    </source>
</evidence>
<protein>
    <submittedName>
        <fullName evidence="1">Uncharacterized protein</fullName>
    </submittedName>
</protein>
<dbReference type="Proteomes" id="UP000261111">
    <property type="component" value="Unassembled WGS sequence"/>
</dbReference>
<name>A0A3E2WGL1_9FIRM</name>
<dbReference type="AlphaFoldDB" id="A0A3E2WGL1"/>
<evidence type="ECO:0000313" key="1">
    <source>
        <dbReference type="EMBL" id="RGC25809.1"/>
    </source>
</evidence>
<sequence>MQGSHLSPASFGLLIKSYKIKTTLNWKAELCLSKQSFSRPEPLNSAELQGNAGNAIQSDVVFVLWDSYAYECRRKGRGCFTTLSADTLSELLISF</sequence>
<dbReference type="EMBL" id="QVIA01000030">
    <property type="protein sequence ID" value="RGC25809.1"/>
    <property type="molecule type" value="Genomic_DNA"/>
</dbReference>
<gene>
    <name evidence="1" type="ORF">DWX41_20015</name>
</gene>
<organism evidence="1 2">
    <name type="scientific">Hungatella hathewayi</name>
    <dbReference type="NCBI Taxonomy" id="154046"/>
    <lineage>
        <taxon>Bacteria</taxon>
        <taxon>Bacillati</taxon>
        <taxon>Bacillota</taxon>
        <taxon>Clostridia</taxon>
        <taxon>Lachnospirales</taxon>
        <taxon>Lachnospiraceae</taxon>
        <taxon>Hungatella</taxon>
    </lineage>
</organism>
<reference evidence="1 2" key="1">
    <citation type="submission" date="2018-08" db="EMBL/GenBank/DDBJ databases">
        <title>A genome reference for cultivated species of the human gut microbiota.</title>
        <authorList>
            <person name="Zou Y."/>
            <person name="Xue W."/>
            <person name="Luo G."/>
        </authorList>
    </citation>
    <scope>NUCLEOTIDE SEQUENCE [LARGE SCALE GENOMIC DNA]</scope>
    <source>
        <strain evidence="1 2">AF19-21</strain>
    </source>
</reference>
<comment type="caution">
    <text evidence="1">The sequence shown here is derived from an EMBL/GenBank/DDBJ whole genome shotgun (WGS) entry which is preliminary data.</text>
</comment>
<proteinExistence type="predicted"/>
<accession>A0A3E2WGL1</accession>